<feature type="region of interest" description="Disordered" evidence="6">
    <location>
        <begin position="396"/>
        <end position="441"/>
    </location>
</feature>
<dbReference type="GO" id="GO:0005524">
    <property type="term" value="F:ATP binding"/>
    <property type="evidence" value="ECO:0007669"/>
    <property type="project" value="UniProtKB-KW"/>
</dbReference>
<organism evidence="8 9">
    <name type="scientific">Paragonimus skrjabini miyazakii</name>
    <dbReference type="NCBI Taxonomy" id="59628"/>
    <lineage>
        <taxon>Eukaryota</taxon>
        <taxon>Metazoa</taxon>
        <taxon>Spiralia</taxon>
        <taxon>Lophotrochozoa</taxon>
        <taxon>Platyhelminthes</taxon>
        <taxon>Trematoda</taxon>
        <taxon>Digenea</taxon>
        <taxon>Plagiorchiida</taxon>
        <taxon>Troglotremata</taxon>
        <taxon>Troglotrematidae</taxon>
        <taxon>Paragonimus</taxon>
    </lineage>
</organism>
<feature type="domain" description="Protein kinase" evidence="7">
    <location>
        <begin position="40"/>
        <end position="297"/>
    </location>
</feature>
<evidence type="ECO:0000256" key="2">
    <source>
        <dbReference type="ARBA" id="ARBA00022679"/>
    </source>
</evidence>
<feature type="compositionally biased region" description="Polar residues" evidence="6">
    <location>
        <begin position="431"/>
        <end position="441"/>
    </location>
</feature>
<dbReference type="AlphaFoldDB" id="A0A8S9YMM3"/>
<evidence type="ECO:0000256" key="6">
    <source>
        <dbReference type="SAM" id="MobiDB-lite"/>
    </source>
</evidence>
<proteinExistence type="predicted"/>
<evidence type="ECO:0000259" key="7">
    <source>
        <dbReference type="PROSITE" id="PS50011"/>
    </source>
</evidence>
<feature type="region of interest" description="Disordered" evidence="6">
    <location>
        <begin position="327"/>
        <end position="364"/>
    </location>
</feature>
<dbReference type="FunFam" id="1.10.510.10:FF:000571">
    <property type="entry name" value="Maternal embryonic leucine zipper kinase"/>
    <property type="match status" value="1"/>
</dbReference>
<dbReference type="SUPFAM" id="SSF56112">
    <property type="entry name" value="Protein kinase-like (PK-like)"/>
    <property type="match status" value="1"/>
</dbReference>
<evidence type="ECO:0000256" key="4">
    <source>
        <dbReference type="ARBA" id="ARBA00022777"/>
    </source>
</evidence>
<reference evidence="8" key="1">
    <citation type="submission" date="2019-07" db="EMBL/GenBank/DDBJ databases">
        <title>Annotation for the trematode Paragonimus miyazaki's.</title>
        <authorList>
            <person name="Choi Y.-J."/>
        </authorList>
    </citation>
    <scope>NUCLEOTIDE SEQUENCE</scope>
    <source>
        <strain evidence="8">Japan</strain>
    </source>
</reference>
<dbReference type="SMART" id="SM00220">
    <property type="entry name" value="S_TKc"/>
    <property type="match status" value="1"/>
</dbReference>
<dbReference type="PROSITE" id="PS00108">
    <property type="entry name" value="PROTEIN_KINASE_ST"/>
    <property type="match status" value="1"/>
</dbReference>
<dbReference type="OrthoDB" id="3205605at2759"/>
<accession>A0A8S9YMM3</accession>
<keyword evidence="1" id="KW-0723">Serine/threonine-protein kinase</keyword>
<keyword evidence="4" id="KW-0418">Kinase</keyword>
<dbReference type="InterPro" id="IPR008271">
    <property type="entry name" value="Ser/Thr_kinase_AS"/>
</dbReference>
<dbReference type="Gene3D" id="1.10.510.10">
    <property type="entry name" value="Transferase(Phosphotransferase) domain 1"/>
    <property type="match status" value="1"/>
</dbReference>
<evidence type="ECO:0000313" key="9">
    <source>
        <dbReference type="Proteomes" id="UP000822476"/>
    </source>
</evidence>
<name>A0A8S9YMM3_9TREM</name>
<dbReference type="Proteomes" id="UP000822476">
    <property type="component" value="Unassembled WGS sequence"/>
</dbReference>
<keyword evidence="5" id="KW-0067">ATP-binding</keyword>
<comment type="caution">
    <text evidence="8">The sequence shown here is derived from an EMBL/GenBank/DDBJ whole genome shotgun (WGS) entry which is preliminary data.</text>
</comment>
<feature type="compositionally biased region" description="Polar residues" evidence="6">
    <location>
        <begin position="397"/>
        <end position="407"/>
    </location>
</feature>
<protein>
    <recommendedName>
        <fullName evidence="7">Protein kinase domain-containing protein</fullName>
    </recommendedName>
</protein>
<dbReference type="PANTHER" id="PTHR24351">
    <property type="entry name" value="RIBOSOMAL PROTEIN S6 KINASE"/>
    <property type="match status" value="1"/>
</dbReference>
<dbReference type="InterPro" id="IPR011009">
    <property type="entry name" value="Kinase-like_dom_sf"/>
</dbReference>
<evidence type="ECO:0000313" key="8">
    <source>
        <dbReference type="EMBL" id="KAF7253035.1"/>
    </source>
</evidence>
<keyword evidence="3" id="KW-0547">Nucleotide-binding</keyword>
<dbReference type="InterPro" id="IPR000719">
    <property type="entry name" value="Prot_kinase_dom"/>
</dbReference>
<evidence type="ECO:0000256" key="3">
    <source>
        <dbReference type="ARBA" id="ARBA00022741"/>
    </source>
</evidence>
<evidence type="ECO:0000256" key="5">
    <source>
        <dbReference type="ARBA" id="ARBA00022840"/>
    </source>
</evidence>
<evidence type="ECO:0000256" key="1">
    <source>
        <dbReference type="ARBA" id="ARBA00022527"/>
    </source>
</evidence>
<feature type="compositionally biased region" description="Polar residues" evidence="6">
    <location>
        <begin position="352"/>
        <end position="364"/>
    </location>
</feature>
<keyword evidence="2" id="KW-0808">Transferase</keyword>
<keyword evidence="9" id="KW-1185">Reference proteome</keyword>
<feature type="compositionally biased region" description="Acidic residues" evidence="6">
    <location>
        <begin position="408"/>
        <end position="425"/>
    </location>
</feature>
<dbReference type="GO" id="GO:0004674">
    <property type="term" value="F:protein serine/threonine kinase activity"/>
    <property type="evidence" value="ECO:0007669"/>
    <property type="project" value="UniProtKB-KW"/>
</dbReference>
<dbReference type="Pfam" id="PF00069">
    <property type="entry name" value="Pkinase"/>
    <property type="match status" value="1"/>
</dbReference>
<sequence>MSRLSEDDNHNRHTSYEEQLLEDVFSHEFPKGSFGFKKKYQVIGNTGSFHDRCVLKVFDRGLGTEYVVKVLLKSHLYRRGWRSMNQANEECRLLRKLRHPFVVKYISSWQSKHKLYLAMEYIPGGELYDVWKVLLTLSSRLLRFISVQVALALDYVHSQMVIYRDLKMENVLFNLDGYLKLIDFGASKQMDTRSLTRTWTICGTLAYAAPEMLNGNGYNFLVDWWAFGVLCHALSCGNFPIQPVNDHHQMRKSINNHNYKIPDGVQLDLAEMLQRLLQKDPQERIYGCDTLKSLDFYHRKIDFDAVLNKQYDSSTFFSDEDIKKLPNSPLKQRLQASGPRRKFSLDGRTSEHQNTMGTFSSANNRFSHIELTPHSKSSYEVGQTPMSEILVPLARPSWSTETSTNTDYSEDWETQEQPLNEDEEQAEHRTSSTSNVSTFIEQSDYSPSSRVIIVRANNTSAPRRSTPVTSEIILERASRNTFADVCDKVYPHVAFNEPSALPGYDRQLDRRPRQNWAFMSDRVRKVAAFQPYDVEPMSTVVWSNPAAHSFRTPTYSAPVVLKTIKPFSRDVQYLPQYIFKDRTPLHSSEYNLAVTSPAAIDRRIFIVRQR</sequence>
<dbReference type="EMBL" id="JTDE01004749">
    <property type="protein sequence ID" value="KAF7253035.1"/>
    <property type="molecule type" value="Genomic_DNA"/>
</dbReference>
<gene>
    <name evidence="8" type="ORF">EG68_09057</name>
</gene>
<dbReference type="PROSITE" id="PS50011">
    <property type="entry name" value="PROTEIN_KINASE_DOM"/>
    <property type="match status" value="1"/>
</dbReference>